<sequence>MDAHRKLSSCGYTAMSCKYDEFVIRVFLGGYCSLDLLQSYFDSVEAKEQPEISKLHSVSAVPFFVFFKVLIVKYSVLSLEQLDKKRLKLGYYWCALK</sequence>
<dbReference type="EMBL" id="JACEIK010004482">
    <property type="protein sequence ID" value="MCD9645629.1"/>
    <property type="molecule type" value="Genomic_DNA"/>
</dbReference>
<proteinExistence type="predicted"/>
<comment type="caution">
    <text evidence="2">The sequence shown here is derived from an EMBL/GenBank/DDBJ whole genome shotgun (WGS) entry which is preliminary data.</text>
</comment>
<feature type="transmembrane region" description="Helical" evidence="1">
    <location>
        <begin position="61"/>
        <end position="79"/>
    </location>
</feature>
<organism evidence="2 3">
    <name type="scientific">Datura stramonium</name>
    <name type="common">Jimsonweed</name>
    <name type="synonym">Common thornapple</name>
    <dbReference type="NCBI Taxonomy" id="4076"/>
    <lineage>
        <taxon>Eukaryota</taxon>
        <taxon>Viridiplantae</taxon>
        <taxon>Streptophyta</taxon>
        <taxon>Embryophyta</taxon>
        <taxon>Tracheophyta</taxon>
        <taxon>Spermatophyta</taxon>
        <taxon>Magnoliopsida</taxon>
        <taxon>eudicotyledons</taxon>
        <taxon>Gunneridae</taxon>
        <taxon>Pentapetalae</taxon>
        <taxon>asterids</taxon>
        <taxon>lamiids</taxon>
        <taxon>Solanales</taxon>
        <taxon>Solanaceae</taxon>
        <taxon>Solanoideae</taxon>
        <taxon>Datureae</taxon>
        <taxon>Datura</taxon>
    </lineage>
</organism>
<gene>
    <name evidence="2" type="ORF">HAX54_034672</name>
</gene>
<reference evidence="2 3" key="1">
    <citation type="journal article" date="2021" name="BMC Genomics">
        <title>Datura genome reveals duplications of psychoactive alkaloid biosynthetic genes and high mutation rate following tissue culture.</title>
        <authorList>
            <person name="Rajewski A."/>
            <person name="Carter-House D."/>
            <person name="Stajich J."/>
            <person name="Litt A."/>
        </authorList>
    </citation>
    <scope>NUCLEOTIDE SEQUENCE [LARGE SCALE GENOMIC DNA]</scope>
    <source>
        <strain evidence="2">AR-01</strain>
    </source>
</reference>
<accession>A0ABS8VFJ4</accession>
<evidence type="ECO:0000313" key="2">
    <source>
        <dbReference type="EMBL" id="MCD9645629.1"/>
    </source>
</evidence>
<dbReference type="Proteomes" id="UP000823775">
    <property type="component" value="Unassembled WGS sequence"/>
</dbReference>
<keyword evidence="1" id="KW-0812">Transmembrane</keyword>
<evidence type="ECO:0000313" key="3">
    <source>
        <dbReference type="Proteomes" id="UP000823775"/>
    </source>
</evidence>
<keyword evidence="1" id="KW-0472">Membrane</keyword>
<name>A0ABS8VFJ4_DATST</name>
<feature type="transmembrane region" description="Helical" evidence="1">
    <location>
        <begin position="22"/>
        <end position="41"/>
    </location>
</feature>
<dbReference type="PROSITE" id="PS51257">
    <property type="entry name" value="PROKAR_LIPOPROTEIN"/>
    <property type="match status" value="1"/>
</dbReference>
<protein>
    <submittedName>
        <fullName evidence="2">Uncharacterized protein</fullName>
    </submittedName>
</protein>
<keyword evidence="3" id="KW-1185">Reference proteome</keyword>
<keyword evidence="1" id="KW-1133">Transmembrane helix</keyword>
<evidence type="ECO:0000256" key="1">
    <source>
        <dbReference type="SAM" id="Phobius"/>
    </source>
</evidence>